<dbReference type="InterPro" id="IPR013761">
    <property type="entry name" value="SAM/pointed_sf"/>
</dbReference>
<keyword evidence="2" id="KW-1185">Reference proteome</keyword>
<dbReference type="EMBL" id="QKWP01001130">
    <property type="protein sequence ID" value="RIB11464.1"/>
    <property type="molecule type" value="Genomic_DNA"/>
</dbReference>
<name>A0A397UMT3_9GLOM</name>
<reference evidence="1 2" key="1">
    <citation type="submission" date="2018-06" db="EMBL/GenBank/DDBJ databases">
        <title>Comparative genomics reveals the genomic features of Rhizophagus irregularis, R. cerebriforme, R. diaphanum and Gigaspora rosea, and their symbiotic lifestyle signature.</title>
        <authorList>
            <person name="Morin E."/>
            <person name="San Clemente H."/>
            <person name="Chen E.C.H."/>
            <person name="De La Providencia I."/>
            <person name="Hainaut M."/>
            <person name="Kuo A."/>
            <person name="Kohler A."/>
            <person name="Murat C."/>
            <person name="Tang N."/>
            <person name="Roy S."/>
            <person name="Loubradou J."/>
            <person name="Henrissat B."/>
            <person name="Grigoriev I.V."/>
            <person name="Corradi N."/>
            <person name="Roux C."/>
            <person name="Martin F.M."/>
        </authorList>
    </citation>
    <scope>NUCLEOTIDE SEQUENCE [LARGE SCALE GENOMIC DNA]</scope>
    <source>
        <strain evidence="1 2">DAOM 194757</strain>
    </source>
</reference>
<protein>
    <recommendedName>
        <fullName evidence="3">SAM domain-containing protein</fullName>
    </recommendedName>
</protein>
<gene>
    <name evidence="1" type="ORF">C2G38_106140</name>
</gene>
<proteinExistence type="predicted"/>
<evidence type="ECO:0000313" key="2">
    <source>
        <dbReference type="Proteomes" id="UP000266673"/>
    </source>
</evidence>
<sequence>MGLIYRIMANPPPNDKLAKQWTSDEVIGFLESKNDVLSLDQANIDKIREEDVDGEMLLRWTVDILMNVFEIKYKPANKIMKLVEEKKLSDSLQSMHVSTPERKKIVPQGKELHELCKIGVLRVGDELCFFKKYITYMGIVINRRFKVIEVNKNTWVPTIKENDRGTEIHMQVNSLGVLERKIMDQDLKQEIENHLSGGRENFIKGLQEYNQTKDTTGRYKRLDDALKTQSALDAIFQVQQAELHPERNFSIYINYPNPNTDRDIAINTKISDYIDKYFKKT</sequence>
<dbReference type="AlphaFoldDB" id="A0A397UMT3"/>
<evidence type="ECO:0000313" key="1">
    <source>
        <dbReference type="EMBL" id="RIB11464.1"/>
    </source>
</evidence>
<comment type="caution">
    <text evidence="1">The sequence shown here is derived from an EMBL/GenBank/DDBJ whole genome shotgun (WGS) entry which is preliminary data.</text>
</comment>
<accession>A0A397UMT3</accession>
<evidence type="ECO:0008006" key="3">
    <source>
        <dbReference type="Google" id="ProtNLM"/>
    </source>
</evidence>
<dbReference type="Gene3D" id="1.10.150.50">
    <property type="entry name" value="Transcription Factor, Ets-1"/>
    <property type="match status" value="1"/>
</dbReference>
<dbReference type="Proteomes" id="UP000266673">
    <property type="component" value="Unassembled WGS sequence"/>
</dbReference>
<organism evidence="1 2">
    <name type="scientific">Gigaspora rosea</name>
    <dbReference type="NCBI Taxonomy" id="44941"/>
    <lineage>
        <taxon>Eukaryota</taxon>
        <taxon>Fungi</taxon>
        <taxon>Fungi incertae sedis</taxon>
        <taxon>Mucoromycota</taxon>
        <taxon>Glomeromycotina</taxon>
        <taxon>Glomeromycetes</taxon>
        <taxon>Diversisporales</taxon>
        <taxon>Gigasporaceae</taxon>
        <taxon>Gigaspora</taxon>
    </lineage>
</organism>
<dbReference type="OrthoDB" id="2337866at2759"/>
<dbReference type="SUPFAM" id="SSF47769">
    <property type="entry name" value="SAM/Pointed domain"/>
    <property type="match status" value="1"/>
</dbReference>